<dbReference type="Pfam" id="PF00583">
    <property type="entry name" value="Acetyltransf_1"/>
    <property type="match status" value="1"/>
</dbReference>
<dbReference type="Gene3D" id="3.40.630.30">
    <property type="match status" value="1"/>
</dbReference>
<dbReference type="InterPro" id="IPR000182">
    <property type="entry name" value="GNAT_dom"/>
</dbReference>
<accession>A0ABY5LKY0</accession>
<protein>
    <submittedName>
        <fullName evidence="2">GNAT family N-acetyltransferase</fullName>
    </submittedName>
</protein>
<keyword evidence="3" id="KW-1185">Reference proteome</keyword>
<dbReference type="Proteomes" id="UP001058602">
    <property type="component" value="Chromosome 2"/>
</dbReference>
<sequence>MELKVAEYSDYQRIAQLHVKSWEKHYQGILGKDYLENEALDDRQVIWQTRLTNPPYNQHVLMLEDNGVLCGFVCAFGNHDFERGTIIDALHVDDACRGRGLGARLLEEIAKWIEQYFPDTGVYLEVLKENVQAIEFYEHIDGENEVERLWNAPCGNQLPELVFTWRSATDLRKALESHRKCSVETD</sequence>
<name>A0ABY5LKY0_9VIBR</name>
<organism evidence="2 3">
    <name type="scientific">Vibrio japonicus</name>
    <dbReference type="NCBI Taxonomy" id="1824638"/>
    <lineage>
        <taxon>Bacteria</taxon>
        <taxon>Pseudomonadati</taxon>
        <taxon>Pseudomonadota</taxon>
        <taxon>Gammaproteobacteria</taxon>
        <taxon>Vibrionales</taxon>
        <taxon>Vibrionaceae</taxon>
        <taxon>Vibrio</taxon>
    </lineage>
</organism>
<evidence type="ECO:0000313" key="2">
    <source>
        <dbReference type="EMBL" id="UUM32521.1"/>
    </source>
</evidence>
<feature type="domain" description="N-acetyltransferase" evidence="1">
    <location>
        <begin position="1"/>
        <end position="176"/>
    </location>
</feature>
<dbReference type="SUPFAM" id="SSF55729">
    <property type="entry name" value="Acyl-CoA N-acyltransferases (Nat)"/>
    <property type="match status" value="1"/>
</dbReference>
<dbReference type="PROSITE" id="PS51186">
    <property type="entry name" value="GNAT"/>
    <property type="match status" value="1"/>
</dbReference>
<reference evidence="2" key="1">
    <citation type="submission" date="2022-07" db="EMBL/GenBank/DDBJ databases">
        <title>Complete genome of Vibrio japonicus strain JCM 31412T and phylogenomic assessment of the Nereis clade of the genus Vibrio.</title>
        <authorList>
            <person name="Shlafstein M.D."/>
            <person name="Emsley S.A."/>
            <person name="Ushijima B."/>
            <person name="Videau P."/>
            <person name="Saw J.H."/>
        </authorList>
    </citation>
    <scope>NUCLEOTIDE SEQUENCE</scope>
    <source>
        <strain evidence="2">JCM 31412</strain>
    </source>
</reference>
<dbReference type="EMBL" id="CP102097">
    <property type="protein sequence ID" value="UUM32521.1"/>
    <property type="molecule type" value="Genomic_DNA"/>
</dbReference>
<evidence type="ECO:0000259" key="1">
    <source>
        <dbReference type="PROSITE" id="PS51186"/>
    </source>
</evidence>
<dbReference type="RefSeq" id="WP_257086187.1">
    <property type="nucleotide sequence ID" value="NZ_CP102097.1"/>
</dbReference>
<dbReference type="CDD" id="cd04301">
    <property type="entry name" value="NAT_SF"/>
    <property type="match status" value="1"/>
</dbReference>
<gene>
    <name evidence="2" type="ORF">NP165_19840</name>
</gene>
<proteinExistence type="predicted"/>
<evidence type="ECO:0000313" key="3">
    <source>
        <dbReference type="Proteomes" id="UP001058602"/>
    </source>
</evidence>
<dbReference type="InterPro" id="IPR016181">
    <property type="entry name" value="Acyl_CoA_acyltransferase"/>
</dbReference>